<keyword evidence="1" id="KW-0472">Membrane</keyword>
<evidence type="ECO:0000313" key="3">
    <source>
        <dbReference type="Proteomes" id="UP000010809"/>
    </source>
</evidence>
<dbReference type="KEGG" id="tni:TVNIR_3779"/>
<keyword evidence="1" id="KW-0812">Transmembrane</keyword>
<gene>
    <name evidence="2" type="ordered locus">TVNIR_3779</name>
</gene>
<organism evidence="2 3">
    <name type="scientific">Thioalkalivibrio nitratireducens (strain DSM 14787 / UNIQEM 213 / ALEN2)</name>
    <dbReference type="NCBI Taxonomy" id="1255043"/>
    <lineage>
        <taxon>Bacteria</taxon>
        <taxon>Pseudomonadati</taxon>
        <taxon>Pseudomonadota</taxon>
        <taxon>Gammaproteobacteria</taxon>
        <taxon>Chromatiales</taxon>
        <taxon>Ectothiorhodospiraceae</taxon>
        <taxon>Thioalkalivibrio</taxon>
    </lineage>
</organism>
<evidence type="ECO:0000256" key="1">
    <source>
        <dbReference type="SAM" id="Phobius"/>
    </source>
</evidence>
<dbReference type="Proteomes" id="UP000010809">
    <property type="component" value="Chromosome"/>
</dbReference>
<feature type="transmembrane region" description="Helical" evidence="1">
    <location>
        <begin position="104"/>
        <end position="124"/>
    </location>
</feature>
<dbReference type="AlphaFoldDB" id="L0E2E1"/>
<dbReference type="STRING" id="1255043.TVNIR_3779"/>
<evidence type="ECO:0000313" key="2">
    <source>
        <dbReference type="EMBL" id="AGA35407.1"/>
    </source>
</evidence>
<dbReference type="PATRIC" id="fig|1255043.3.peg.3814"/>
<keyword evidence="3" id="KW-1185">Reference proteome</keyword>
<accession>L0E2E1</accession>
<protein>
    <submittedName>
        <fullName evidence="2">CDP-diglyceride synthetase</fullName>
    </submittedName>
</protein>
<reference evidence="2" key="1">
    <citation type="submission" date="2015-12" db="EMBL/GenBank/DDBJ databases">
        <authorList>
            <person name="Tikhonova T.V."/>
            <person name="Pavlov A.R."/>
            <person name="Beletsky A.V."/>
            <person name="Mardanov A.V."/>
            <person name="Sorokin D.Y."/>
            <person name="Ravin N.V."/>
            <person name="Popov V.O."/>
        </authorList>
    </citation>
    <scope>NUCLEOTIDE SEQUENCE</scope>
    <source>
        <strain evidence="2">DSM 14787</strain>
    </source>
</reference>
<dbReference type="HOGENOM" id="CLU_095343_1_0_6"/>
<dbReference type="EMBL" id="CP003989">
    <property type="protein sequence ID" value="AGA35407.1"/>
    <property type="molecule type" value="Genomic_DNA"/>
</dbReference>
<name>L0E2E1_THIND</name>
<proteinExistence type="predicted"/>
<keyword evidence="1" id="KW-1133">Transmembrane helix</keyword>
<sequence length="133" mass="14530">MLPPAAAAAFVVLESLRERIPEPLMAGWWPLGPLEYAGLGFGCGVAFMAAELPNSFLKRQLGVPPGRAPDRRWLRFVAFAIDQLDSVVRVLLALTLLVPVHAATWLWVLLFGPGLHAGFSLLMYRLGLKVRAA</sequence>
<dbReference type="eggNOG" id="COG0575">
    <property type="taxonomic scope" value="Bacteria"/>
</dbReference>